<dbReference type="Proteomes" id="UP000298416">
    <property type="component" value="Unassembled WGS sequence"/>
</dbReference>
<dbReference type="PROSITE" id="PS51998">
    <property type="entry name" value="DEK_C"/>
    <property type="match status" value="1"/>
</dbReference>
<evidence type="ECO:0000259" key="8">
    <source>
        <dbReference type="PROSITE" id="PS51998"/>
    </source>
</evidence>
<feature type="compositionally biased region" description="Basic and acidic residues" evidence="7">
    <location>
        <begin position="127"/>
        <end position="155"/>
    </location>
</feature>
<evidence type="ECO:0000256" key="7">
    <source>
        <dbReference type="SAM" id="MobiDB-lite"/>
    </source>
</evidence>
<feature type="compositionally biased region" description="Acidic residues" evidence="7">
    <location>
        <begin position="618"/>
        <end position="630"/>
    </location>
</feature>
<dbReference type="Pfam" id="PF08766">
    <property type="entry name" value="DEK_C"/>
    <property type="match status" value="1"/>
</dbReference>
<comment type="caution">
    <text evidence="9">The sequence shown here is derived from an EMBL/GenBank/DDBJ whole genome shotgun (WGS) entry which is preliminary data.</text>
</comment>
<feature type="compositionally biased region" description="Basic and acidic residues" evidence="7">
    <location>
        <begin position="198"/>
        <end position="213"/>
    </location>
</feature>
<sequence length="647" mass="71418">MGEEGVVSEKVEPVGNGKVEVLGKANAEGKAEAVEDNKGEQPDTVAEMEEDKPDEEKTEAQQMDVDKEEANGEKGEGETVTKEGGAEETEKQEEAEADEEKGEALKDGEKEEVKDGKMEEEAEEDTEKATEEKVKEDDGSKDVGDKPEELKEGKGSKKRPRSKTGGRRSDKTTKKEPAEVKKETEKVDKEQITPTPKKTKEPKTSVEKKEIEPKTPSAFSLERPVRERKSVERLVATIEKDASKDFRIEKGRGTALKDIPNVAYKLSRKKTEETFKMLHTILFGRRGKAAQVKHNISRFSGFVWHDNEEKQMNKVKEKLDKSVKEKLIEFCDVLDIPISKTSAKKEDIIVKLMEFFMEPHATTSDLLAEKEQGTKRKRSSKPAPGSATPTKGSVKSRKRVESDSKKHGEVKSTSPESEDESDEDKGEDTNGAQDRSEEMSDQAPSEGKGSESEVESDEDKGKKKAGSAKSSIKKGSSDKTKTKKVTISKKTSPPPKKLPAKSPDSSKIKNDSSAKKSSVKKKDEAVKKSSIPKKSPSNDSPGKKVLKVKQKPKEETLDPSDDDLRNSICKILKKVDFNTATFTDILKLLAKEYSTDLAARKSTVKLMIQEELTKLADADADAEGEEEDEGNVEKDEKAPSSKGVKAT</sequence>
<dbReference type="GO" id="GO:0006325">
    <property type="term" value="P:chromatin organization"/>
    <property type="evidence" value="ECO:0007669"/>
    <property type="project" value="UniProtKB-KW"/>
</dbReference>
<organism evidence="9">
    <name type="scientific">Salvia splendens</name>
    <name type="common">Scarlet sage</name>
    <dbReference type="NCBI Taxonomy" id="180675"/>
    <lineage>
        <taxon>Eukaryota</taxon>
        <taxon>Viridiplantae</taxon>
        <taxon>Streptophyta</taxon>
        <taxon>Embryophyta</taxon>
        <taxon>Tracheophyta</taxon>
        <taxon>Spermatophyta</taxon>
        <taxon>Magnoliopsida</taxon>
        <taxon>eudicotyledons</taxon>
        <taxon>Gunneridae</taxon>
        <taxon>Pentapetalae</taxon>
        <taxon>asterids</taxon>
        <taxon>lamiids</taxon>
        <taxon>Lamiales</taxon>
        <taxon>Lamiaceae</taxon>
        <taxon>Nepetoideae</taxon>
        <taxon>Mentheae</taxon>
        <taxon>Salviinae</taxon>
        <taxon>Salvia</taxon>
        <taxon>Salvia subgen. Calosphace</taxon>
        <taxon>core Calosphace</taxon>
    </lineage>
</organism>
<dbReference type="OrthoDB" id="370884at2759"/>
<gene>
    <name evidence="9" type="ORF">SASPL_154475</name>
</gene>
<feature type="region of interest" description="Disordered" evidence="7">
    <location>
        <begin position="364"/>
        <end position="564"/>
    </location>
</feature>
<dbReference type="GO" id="GO:0042393">
    <property type="term" value="F:histone binding"/>
    <property type="evidence" value="ECO:0007669"/>
    <property type="project" value="TreeGrafter"/>
</dbReference>
<feature type="region of interest" description="Disordered" evidence="7">
    <location>
        <begin position="615"/>
        <end position="647"/>
    </location>
</feature>
<feature type="domain" description="DEK-C" evidence="8">
    <location>
        <begin position="558"/>
        <end position="613"/>
    </location>
</feature>
<feature type="compositionally biased region" description="Basic and acidic residues" evidence="7">
    <location>
        <begin position="399"/>
        <end position="410"/>
    </location>
</feature>
<evidence type="ECO:0000256" key="5">
    <source>
        <dbReference type="ARBA" id="ARBA00023163"/>
    </source>
</evidence>
<evidence type="ECO:0000256" key="6">
    <source>
        <dbReference type="ARBA" id="ARBA00023242"/>
    </source>
</evidence>
<keyword evidence="10" id="KW-1185">Reference proteome</keyword>
<feature type="compositionally biased region" description="Low complexity" evidence="7">
    <location>
        <begin position="528"/>
        <end position="537"/>
    </location>
</feature>
<name>A0A8X8W0A2_SALSN</name>
<dbReference type="InterPro" id="IPR044198">
    <property type="entry name" value="DEK"/>
</dbReference>
<dbReference type="FunFam" id="1.10.10.60:FF:000220">
    <property type="entry name" value="DEK domain-containing chromatin associated protein"/>
    <property type="match status" value="1"/>
</dbReference>
<dbReference type="PANTHER" id="PTHR13468:SF22">
    <property type="entry name" value="DEK DOMAIN-CONTAINING CHROMATIN-ASSOCIATED PROTEIN 3"/>
    <property type="match status" value="1"/>
</dbReference>
<dbReference type="GO" id="GO:2000779">
    <property type="term" value="P:regulation of double-strand break repair"/>
    <property type="evidence" value="ECO:0007669"/>
    <property type="project" value="TreeGrafter"/>
</dbReference>
<keyword evidence="5" id="KW-0804">Transcription</keyword>
<comment type="subcellular location">
    <subcellularLocation>
        <location evidence="1">Nucleus</location>
        <location evidence="1">Nucleolus</location>
    </subcellularLocation>
</comment>
<feature type="region of interest" description="Disordered" evidence="7">
    <location>
        <begin position="1"/>
        <end position="225"/>
    </location>
</feature>
<keyword evidence="3" id="KW-0805">Transcription regulation</keyword>
<accession>A0A8X8W0A2</accession>
<dbReference type="Gene3D" id="1.10.10.60">
    <property type="entry name" value="Homeodomain-like"/>
    <property type="match status" value="1"/>
</dbReference>
<keyword evidence="4" id="KW-0238">DNA-binding</keyword>
<dbReference type="PANTHER" id="PTHR13468">
    <property type="entry name" value="DEK PROTEIN"/>
    <property type="match status" value="1"/>
</dbReference>
<dbReference type="GO" id="GO:0005730">
    <property type="term" value="C:nucleolus"/>
    <property type="evidence" value="ECO:0007669"/>
    <property type="project" value="UniProtKB-SubCell"/>
</dbReference>
<feature type="compositionally biased region" description="Basic and acidic residues" evidence="7">
    <location>
        <begin position="504"/>
        <end position="527"/>
    </location>
</feature>
<evidence type="ECO:0000313" key="9">
    <source>
        <dbReference type="EMBL" id="KAG6385639.1"/>
    </source>
</evidence>
<proteinExistence type="predicted"/>
<feature type="compositionally biased region" description="Basic residues" evidence="7">
    <location>
        <begin position="156"/>
        <end position="166"/>
    </location>
</feature>
<feature type="compositionally biased region" description="Basic and acidic residues" evidence="7">
    <location>
        <begin position="167"/>
        <end position="191"/>
    </location>
</feature>
<evidence type="ECO:0000313" key="10">
    <source>
        <dbReference type="Proteomes" id="UP000298416"/>
    </source>
</evidence>
<feature type="compositionally biased region" description="Acidic residues" evidence="7">
    <location>
        <begin position="416"/>
        <end position="426"/>
    </location>
</feature>
<reference evidence="9" key="2">
    <citation type="submission" date="2020-08" db="EMBL/GenBank/DDBJ databases">
        <title>Plant Genome Project.</title>
        <authorList>
            <person name="Zhang R.-G."/>
        </authorList>
    </citation>
    <scope>NUCLEOTIDE SEQUENCE</scope>
    <source>
        <strain evidence="9">Huo1</strain>
        <tissue evidence="9">Leaf</tissue>
    </source>
</reference>
<feature type="compositionally biased region" description="Basic and acidic residues" evidence="7">
    <location>
        <begin position="27"/>
        <end position="41"/>
    </location>
</feature>
<reference evidence="9" key="1">
    <citation type="submission" date="2018-01" db="EMBL/GenBank/DDBJ databases">
        <authorList>
            <person name="Mao J.F."/>
        </authorList>
    </citation>
    <scope>NUCLEOTIDE SEQUENCE</scope>
    <source>
        <strain evidence="9">Huo1</strain>
        <tissue evidence="9">Leaf</tissue>
    </source>
</reference>
<feature type="compositionally biased region" description="Basic and acidic residues" evidence="7">
    <location>
        <begin position="102"/>
        <end position="119"/>
    </location>
</feature>
<keyword evidence="2" id="KW-0156">Chromatin regulator</keyword>
<keyword evidence="6" id="KW-0539">Nucleus</keyword>
<dbReference type="InterPro" id="IPR014876">
    <property type="entry name" value="DEK_C"/>
</dbReference>
<evidence type="ECO:0000256" key="4">
    <source>
        <dbReference type="ARBA" id="ARBA00023125"/>
    </source>
</evidence>
<evidence type="ECO:0000256" key="1">
    <source>
        <dbReference type="ARBA" id="ARBA00004604"/>
    </source>
</evidence>
<dbReference type="SUPFAM" id="SSF109715">
    <property type="entry name" value="DEK C-terminal domain"/>
    <property type="match status" value="1"/>
</dbReference>
<evidence type="ECO:0000256" key="2">
    <source>
        <dbReference type="ARBA" id="ARBA00022853"/>
    </source>
</evidence>
<feature type="compositionally biased region" description="Basic and acidic residues" evidence="7">
    <location>
        <begin position="54"/>
        <end position="94"/>
    </location>
</feature>
<dbReference type="GO" id="GO:0003677">
    <property type="term" value="F:DNA binding"/>
    <property type="evidence" value="ECO:0007669"/>
    <property type="project" value="UniProtKB-KW"/>
</dbReference>
<dbReference type="EMBL" id="PNBA02000022">
    <property type="protein sequence ID" value="KAG6385639.1"/>
    <property type="molecule type" value="Genomic_DNA"/>
</dbReference>
<dbReference type="AlphaFoldDB" id="A0A8X8W0A2"/>
<protein>
    <recommendedName>
        <fullName evidence="8">DEK-C domain-containing protein</fullName>
    </recommendedName>
</protein>
<evidence type="ECO:0000256" key="3">
    <source>
        <dbReference type="ARBA" id="ARBA00023015"/>
    </source>
</evidence>